<dbReference type="Proteomes" id="UP000664882">
    <property type="component" value="Unassembled WGS sequence"/>
</dbReference>
<keyword evidence="2" id="KW-1185">Reference proteome</keyword>
<reference evidence="1 2" key="1">
    <citation type="submission" date="2021-03" db="EMBL/GenBank/DDBJ databases">
        <title>Oceanisphaera sp. nov., isolated from the intestine.</title>
        <authorList>
            <person name="Zhao L.-H."/>
            <person name="Shi L.-F."/>
        </authorList>
    </citation>
    <scope>NUCLEOTIDE SEQUENCE [LARGE SCALE GENOMIC DNA]</scope>
    <source>
        <strain evidence="1 2">DM8</strain>
    </source>
</reference>
<dbReference type="RefSeq" id="WP_208004535.1">
    <property type="nucleotide sequence ID" value="NZ_JAGDFX010000003.1"/>
</dbReference>
<dbReference type="EMBL" id="JAGDFX010000003">
    <property type="protein sequence ID" value="MBO1518809.1"/>
    <property type="molecule type" value="Genomic_DNA"/>
</dbReference>
<proteinExistence type="predicted"/>
<evidence type="ECO:0000313" key="2">
    <source>
        <dbReference type="Proteomes" id="UP000664882"/>
    </source>
</evidence>
<gene>
    <name evidence="1" type="ORF">J3U76_03995</name>
</gene>
<comment type="caution">
    <text evidence="1">The sequence shown here is derived from an EMBL/GenBank/DDBJ whole genome shotgun (WGS) entry which is preliminary data.</text>
</comment>
<evidence type="ECO:0000313" key="1">
    <source>
        <dbReference type="EMBL" id="MBO1518809.1"/>
    </source>
</evidence>
<sequence>MLQALNFTMNKRRFKKALRSLEIDLGGALKQKNLDLSSPEFIGRLDFWISYYVTTLLRATREPDELWCDGSRWVDGHHVLDFSKLREYKYSLKCLLDLQDDESTYNGELNFTFEYNNEFQRFLNFRASLLVENREYVYSSYSIQI</sequence>
<organism evidence="1 2">
    <name type="scientific">Oceanisphaera pacifica</name>
    <dbReference type="NCBI Taxonomy" id="2818389"/>
    <lineage>
        <taxon>Bacteria</taxon>
        <taxon>Pseudomonadati</taxon>
        <taxon>Pseudomonadota</taxon>
        <taxon>Gammaproteobacteria</taxon>
        <taxon>Aeromonadales</taxon>
        <taxon>Aeromonadaceae</taxon>
        <taxon>Oceanisphaera</taxon>
    </lineage>
</organism>
<accession>A0ABS3NE38</accession>
<name>A0ABS3NE38_9GAMM</name>
<protein>
    <submittedName>
        <fullName evidence="1">Uncharacterized protein</fullName>
    </submittedName>
</protein>